<evidence type="ECO:0000313" key="1">
    <source>
        <dbReference type="EMBL" id="QEN05760.1"/>
    </source>
</evidence>
<dbReference type="RefSeq" id="WP_149568993.1">
    <property type="nucleotide sequence ID" value="NZ_CP035807.1"/>
</dbReference>
<name>A0A5C1QF64_9SPIO</name>
<dbReference type="EMBL" id="CP035807">
    <property type="protein sequence ID" value="QEN05760.1"/>
    <property type="molecule type" value="Genomic_DNA"/>
</dbReference>
<organism evidence="1 2">
    <name type="scientific">Thiospirochaeta perfilievii</name>
    <dbReference type="NCBI Taxonomy" id="252967"/>
    <lineage>
        <taxon>Bacteria</taxon>
        <taxon>Pseudomonadati</taxon>
        <taxon>Spirochaetota</taxon>
        <taxon>Spirochaetia</taxon>
        <taxon>Spirochaetales</taxon>
        <taxon>Spirochaetaceae</taxon>
        <taxon>Thiospirochaeta</taxon>
    </lineage>
</organism>
<evidence type="ECO:0000313" key="2">
    <source>
        <dbReference type="Proteomes" id="UP000323824"/>
    </source>
</evidence>
<dbReference type="SUPFAM" id="SSF102829">
    <property type="entry name" value="Cell division protein ZapA-like"/>
    <property type="match status" value="1"/>
</dbReference>
<gene>
    <name evidence="1" type="ORF">EW093_13955</name>
</gene>
<dbReference type="InterPro" id="IPR036192">
    <property type="entry name" value="Cell_div_ZapA-like_sf"/>
</dbReference>
<keyword evidence="2" id="KW-1185">Reference proteome</keyword>
<accession>A0A5C1QF64</accession>
<reference evidence="1 2" key="1">
    <citation type="submission" date="2019-02" db="EMBL/GenBank/DDBJ databases">
        <authorList>
            <person name="Fomenkov A."/>
            <person name="Dubinina G."/>
            <person name="Grabovich M."/>
            <person name="Vincze T."/>
            <person name="Roberts R.J."/>
        </authorList>
    </citation>
    <scope>NUCLEOTIDE SEQUENCE [LARGE SCALE GENOMIC DNA]</scope>
    <source>
        <strain evidence="1 2">P</strain>
    </source>
</reference>
<proteinExistence type="predicted"/>
<keyword evidence="1" id="KW-0131">Cell cycle</keyword>
<protein>
    <submittedName>
        <fullName evidence="1">Cell division protein ZapA</fullName>
    </submittedName>
</protein>
<sequence>MNDDLFHIDILDTVISFKSKENREYMEQIISILKEKTNNTQSKLKIKDPLKCSILTSLFLVDEIMKSQNNTSILLENHIERLVQNLNEALE</sequence>
<dbReference type="Proteomes" id="UP000323824">
    <property type="component" value="Chromosome"/>
</dbReference>
<dbReference type="AlphaFoldDB" id="A0A5C1QF64"/>
<dbReference type="Pfam" id="PF05164">
    <property type="entry name" value="ZapA"/>
    <property type="match status" value="1"/>
</dbReference>
<dbReference type="InterPro" id="IPR007838">
    <property type="entry name" value="Cell_div_ZapA-like"/>
</dbReference>
<dbReference type="GO" id="GO:0051301">
    <property type="term" value="P:cell division"/>
    <property type="evidence" value="ECO:0007669"/>
    <property type="project" value="UniProtKB-KW"/>
</dbReference>
<dbReference type="KEGG" id="sper:EW093_13955"/>
<keyword evidence="1" id="KW-0132">Cell division</keyword>
<reference evidence="1 2" key="2">
    <citation type="submission" date="2019-09" db="EMBL/GenBank/DDBJ databases">
        <title>Complete Genome Sequence and Methylome Analysis of free living Spirochaetas.</title>
        <authorList>
            <person name="Leshcheva N."/>
            <person name="Mikheeva N."/>
        </authorList>
    </citation>
    <scope>NUCLEOTIDE SEQUENCE [LARGE SCALE GENOMIC DNA]</scope>
    <source>
        <strain evidence="1 2">P</strain>
    </source>
</reference>
<dbReference type="OrthoDB" id="360980at2"/>